<dbReference type="Gene3D" id="1.25.10.10">
    <property type="entry name" value="Leucine-rich Repeat Variant"/>
    <property type="match status" value="2"/>
</dbReference>
<reference evidence="3" key="1">
    <citation type="submission" date="2022-01" db="EMBL/GenBank/DDBJ databases">
        <authorList>
            <person name="King R."/>
        </authorList>
    </citation>
    <scope>NUCLEOTIDE SEQUENCE</scope>
</reference>
<dbReference type="GO" id="GO:0005737">
    <property type="term" value="C:cytoplasm"/>
    <property type="evidence" value="ECO:0007669"/>
    <property type="project" value="TreeGrafter"/>
</dbReference>
<dbReference type="SUPFAM" id="SSF48371">
    <property type="entry name" value="ARM repeat"/>
    <property type="match status" value="1"/>
</dbReference>
<feature type="compositionally biased region" description="Polar residues" evidence="2">
    <location>
        <begin position="375"/>
        <end position="390"/>
    </location>
</feature>
<evidence type="ECO:0000313" key="3">
    <source>
        <dbReference type="EMBL" id="CAG9805487.1"/>
    </source>
</evidence>
<dbReference type="EMBL" id="OU895878">
    <property type="protein sequence ID" value="CAG9805487.1"/>
    <property type="molecule type" value="Genomic_DNA"/>
</dbReference>
<dbReference type="GO" id="GO:0019888">
    <property type="term" value="F:protein phosphatase regulator activity"/>
    <property type="evidence" value="ECO:0007669"/>
    <property type="project" value="TreeGrafter"/>
</dbReference>
<dbReference type="InterPro" id="IPR051023">
    <property type="entry name" value="PP2A_Regulatory_Subunit_A"/>
</dbReference>
<dbReference type="AlphaFoldDB" id="A0A9N9WQX5"/>
<feature type="region of interest" description="Disordered" evidence="2">
    <location>
        <begin position="1042"/>
        <end position="1075"/>
    </location>
</feature>
<accession>A0A9N9WQX5</accession>
<dbReference type="PANTHER" id="PTHR10648">
    <property type="entry name" value="SERINE/THREONINE-PROTEIN PHOSPHATASE PP2A 65 KDA REGULATORY SUBUNIT"/>
    <property type="match status" value="1"/>
</dbReference>
<feature type="region of interest" description="Disordered" evidence="2">
    <location>
        <begin position="369"/>
        <end position="390"/>
    </location>
</feature>
<evidence type="ECO:0000313" key="4">
    <source>
        <dbReference type="Proteomes" id="UP001153620"/>
    </source>
</evidence>
<dbReference type="Proteomes" id="UP001153620">
    <property type="component" value="Chromosome 2"/>
</dbReference>
<proteinExistence type="predicted"/>
<feature type="compositionally biased region" description="Acidic residues" evidence="2">
    <location>
        <begin position="1064"/>
        <end position="1075"/>
    </location>
</feature>
<dbReference type="InterPro" id="IPR011989">
    <property type="entry name" value="ARM-like"/>
</dbReference>
<feature type="region of interest" description="Disordered" evidence="2">
    <location>
        <begin position="584"/>
        <end position="608"/>
    </location>
</feature>
<evidence type="ECO:0008006" key="5">
    <source>
        <dbReference type="Google" id="ProtNLM"/>
    </source>
</evidence>
<dbReference type="InterPro" id="IPR016024">
    <property type="entry name" value="ARM-type_fold"/>
</dbReference>
<keyword evidence="4" id="KW-1185">Reference proteome</keyword>
<protein>
    <recommendedName>
        <fullName evidence="5">Serine/threonine-protein phosphatase 4 regulatory subunit 1</fullName>
    </recommendedName>
</protein>
<keyword evidence="1" id="KW-0677">Repeat</keyword>
<dbReference type="OrthoDB" id="340346at2759"/>
<organism evidence="3 4">
    <name type="scientific">Chironomus riparius</name>
    <dbReference type="NCBI Taxonomy" id="315576"/>
    <lineage>
        <taxon>Eukaryota</taxon>
        <taxon>Metazoa</taxon>
        <taxon>Ecdysozoa</taxon>
        <taxon>Arthropoda</taxon>
        <taxon>Hexapoda</taxon>
        <taxon>Insecta</taxon>
        <taxon>Pterygota</taxon>
        <taxon>Neoptera</taxon>
        <taxon>Endopterygota</taxon>
        <taxon>Diptera</taxon>
        <taxon>Nematocera</taxon>
        <taxon>Chironomoidea</taxon>
        <taxon>Chironomidae</taxon>
        <taxon>Chironominae</taxon>
        <taxon>Chironomus</taxon>
    </lineage>
</organism>
<dbReference type="PANTHER" id="PTHR10648:SF1">
    <property type="entry name" value="SERINE_THREONINE-PROTEIN PHOSPHATASE 4 REGULATORY SUBUNIT 1"/>
    <property type="match status" value="1"/>
</dbReference>
<evidence type="ECO:0000256" key="1">
    <source>
        <dbReference type="ARBA" id="ARBA00022737"/>
    </source>
</evidence>
<reference evidence="3" key="2">
    <citation type="submission" date="2022-10" db="EMBL/GenBank/DDBJ databases">
        <authorList>
            <consortium name="ENA_rothamsted_submissions"/>
            <consortium name="culmorum"/>
            <person name="King R."/>
        </authorList>
    </citation>
    <scope>NUCLEOTIDE SEQUENCE</scope>
</reference>
<name>A0A9N9WQX5_9DIPT</name>
<sequence length="1075" mass="122463">MIDFGDSFIKNDPVQTLRNFSMSSVIGQRELYPRVLECVLQTEAADVILTYKEEILETLEAVSNDREMEVRASLVGSGNMIQICTCLTQLDQNFVQTFGVLLLDHILSILLKFLSDEATVRKSANSTLLYLIENGFLDKKVINRNVCPVVLNLLKIDKIDGVNGDHHDIQLNAIGIMAKVAPIIGMEMTHETFFDKFIEMTQSEVSNVRKQCATVFPVMCEVLGGDVLETSMLPQFVKLCEDSLWNIRNVCAQIIPMISILCSLNLRRKYLVPIMKKFMFDDSRWVIISALNSLGEFLATFASPPIVGLAYNYRLELFITNAADQDFRQQCQSNMILYSNQPNSSVIFKNLEYYETEFAKECITNQKQGSEKTTRSLSVPNANSTMKLSSSGDNIEAKKMNVETYLLSIIKASHFNDRMNTSGGRLSSTTASESDECELFSIHNSINPTAILKRLSTTSDDLMNPMKGDDNNNSDDAFNNFLKFNTPLKNNFINNRSLTPETIESSFVWHMGFANSNDNDSGVLNNYQYLLKENGSEDDDDDDDDITDFDNNFNKSMVVKSYVDQNNEDTDGAKNDSFEKKLENLTLGDKENNNSSSGESSSDDSELEQFNSHQYWYIEPSNIDDIDVTVDKNELNNNNMQEDTSFNQDQSTLVMDEEDNVSESSMKVNGSGNKKKLDDFYDKFYEMPPPPSTSSNKLENNEAVEVEWNLLEDFVYMKDIDNNLCFKCAFNFPAVMLTLGRKFWPLLHQHFLSLCNDLQSSVRVRKTMAKSIFQIAQIIGAENATKDLVAPFVEFFKDIDEIKIEVVKQVSNFIKIIDPSKHELIVNQLEMCWLPTFNVVNWRLREQIGVQIVELNKLNNHIKKDNCVLYLTGLALKLMMDKYDCVRKVGIDAFVSCVEKSKQKKQLLKFLSFHFANSSRWRERQVYILTVDKLLEFRAIEPKMFTLYVFKKLLELVNDKIPNIRICIAKCFSATLQENSYYLNDNSETKKRILQEIANLKKDSDRDVRDNIIMASSEDSVTLINENDETSNLSLSEIPNEISVTSTPSPPTVPLQINIYESPSTDDDESNDKSF</sequence>
<gene>
    <name evidence="3" type="ORF">CHIRRI_LOCUS8359</name>
</gene>
<evidence type="ECO:0000256" key="2">
    <source>
        <dbReference type="SAM" id="MobiDB-lite"/>
    </source>
</evidence>